<organism evidence="1 2">
    <name type="scientific">Arcticibacter svalbardensis MN12-7</name>
    <dbReference type="NCBI Taxonomy" id="1150600"/>
    <lineage>
        <taxon>Bacteria</taxon>
        <taxon>Pseudomonadati</taxon>
        <taxon>Bacteroidota</taxon>
        <taxon>Sphingobacteriia</taxon>
        <taxon>Sphingobacteriales</taxon>
        <taxon>Sphingobacteriaceae</taxon>
        <taxon>Arcticibacter</taxon>
    </lineage>
</organism>
<evidence type="ECO:0000313" key="2">
    <source>
        <dbReference type="Proteomes" id="UP000014174"/>
    </source>
</evidence>
<reference evidence="1 2" key="1">
    <citation type="journal article" date="2013" name="Genome Announc.">
        <title>Draft Genome Sequence of Arcticibacter svalbardensis Strain MN12-7T, a Member of the Family Sphingobacteriaceae Isolated from an Arctic Soil Sample.</title>
        <authorList>
            <person name="Shivaji S."/>
            <person name="Ara S."/>
            <person name="Prasad S."/>
            <person name="Manasa B.P."/>
            <person name="Begum Z."/>
            <person name="Singh A."/>
            <person name="Kumar Pinnaka A."/>
        </authorList>
    </citation>
    <scope>NUCLEOTIDE SEQUENCE [LARGE SCALE GENOMIC DNA]</scope>
    <source>
        <strain evidence="1 2">MN12-7</strain>
    </source>
</reference>
<dbReference type="EMBL" id="AQPN01000047">
    <property type="protein sequence ID" value="EOR95566.1"/>
    <property type="molecule type" value="Genomic_DNA"/>
</dbReference>
<sequence>MLFGAFDYVGSENYVPDKAPEGIYMKFIKTLFQLYLEI</sequence>
<name>R9GV15_9SPHI</name>
<dbReference type="Proteomes" id="UP000014174">
    <property type="component" value="Unassembled WGS sequence"/>
</dbReference>
<protein>
    <submittedName>
        <fullName evidence="1">Uncharacterized protein</fullName>
    </submittedName>
</protein>
<keyword evidence="2" id="KW-1185">Reference proteome</keyword>
<gene>
    <name evidence="1" type="ORF">ADIARSV_1249</name>
</gene>
<accession>R9GV15</accession>
<comment type="caution">
    <text evidence="1">The sequence shown here is derived from an EMBL/GenBank/DDBJ whole genome shotgun (WGS) entry which is preliminary data.</text>
</comment>
<evidence type="ECO:0000313" key="1">
    <source>
        <dbReference type="EMBL" id="EOR95566.1"/>
    </source>
</evidence>
<proteinExistence type="predicted"/>
<dbReference type="AlphaFoldDB" id="R9GV15"/>